<dbReference type="AlphaFoldDB" id="A0A382CCI7"/>
<feature type="non-terminal residue" evidence="7">
    <location>
        <position position="315"/>
    </location>
</feature>
<accession>A0A382CCI7</accession>
<keyword evidence="3" id="KW-0032">Aminotransferase</keyword>
<evidence type="ECO:0000313" key="7">
    <source>
        <dbReference type="EMBL" id="SVB23740.1"/>
    </source>
</evidence>
<dbReference type="PANTHER" id="PTHR21152">
    <property type="entry name" value="AMINOTRANSFERASE CLASS V"/>
    <property type="match status" value="1"/>
</dbReference>
<dbReference type="GO" id="GO:0004760">
    <property type="term" value="F:L-serine-pyruvate transaminase activity"/>
    <property type="evidence" value="ECO:0007669"/>
    <property type="project" value="TreeGrafter"/>
</dbReference>
<proteinExistence type="inferred from homology"/>
<dbReference type="InterPro" id="IPR015424">
    <property type="entry name" value="PyrdxlP-dep_Trfase"/>
</dbReference>
<organism evidence="7">
    <name type="scientific">marine metagenome</name>
    <dbReference type="NCBI Taxonomy" id="408172"/>
    <lineage>
        <taxon>unclassified sequences</taxon>
        <taxon>metagenomes</taxon>
        <taxon>ecological metagenomes</taxon>
    </lineage>
</organism>
<dbReference type="GO" id="GO:0008453">
    <property type="term" value="F:alanine-glyoxylate transaminase activity"/>
    <property type="evidence" value="ECO:0007669"/>
    <property type="project" value="TreeGrafter"/>
</dbReference>
<feature type="domain" description="Aminotransferase class V" evidence="6">
    <location>
        <begin position="12"/>
        <end position="307"/>
    </location>
</feature>
<name>A0A382CCI7_9ZZZZ</name>
<dbReference type="GO" id="GO:0019265">
    <property type="term" value="P:glycine biosynthetic process, by transamination of glyoxylate"/>
    <property type="evidence" value="ECO:0007669"/>
    <property type="project" value="TreeGrafter"/>
</dbReference>
<dbReference type="Pfam" id="PF00266">
    <property type="entry name" value="Aminotran_5"/>
    <property type="match status" value="1"/>
</dbReference>
<gene>
    <name evidence="7" type="ORF">METZ01_LOCUS176594</name>
</gene>
<comment type="cofactor">
    <cofactor evidence="1">
        <name>pyridoxal 5'-phosphate</name>
        <dbReference type="ChEBI" id="CHEBI:597326"/>
    </cofactor>
</comment>
<sequence length="315" mass="34328">MASPILGYLDPEFLAVMDNTMALLRHLFQTENELSITLPGTGMSAMEAAVCNVVEPGDEVVVGIHGFFGQRLAEIVERHGGTAVRVEVDFGQVIRADQIEVALDAHPDAKMVAVVHGETSAGIRQPLKDIGKFVREHKKLFLVDTVCSLGGAHIPVDEYLIDICYSGGQKCIGGPAGISCITLNDRAMAVIDSRSRPVDTWYLDLTLIRKYWLSDRGYHHTAPGSLIYALHEALRLVQEEGLQERFARHQKCGDLLKAGLTQLGLELFGDPENRLPMLTCVMIPDGVDDAAVRGRLLQDYGIEIVGGFGPLKGKA</sequence>
<dbReference type="Gene3D" id="3.90.1150.10">
    <property type="entry name" value="Aspartate Aminotransferase, domain 1"/>
    <property type="match status" value="1"/>
</dbReference>
<evidence type="ECO:0000256" key="1">
    <source>
        <dbReference type="ARBA" id="ARBA00001933"/>
    </source>
</evidence>
<keyword evidence="5" id="KW-0663">Pyridoxal phosphate</keyword>
<evidence type="ECO:0000256" key="4">
    <source>
        <dbReference type="ARBA" id="ARBA00022679"/>
    </source>
</evidence>
<dbReference type="SUPFAM" id="SSF53383">
    <property type="entry name" value="PLP-dependent transferases"/>
    <property type="match status" value="1"/>
</dbReference>
<dbReference type="FunFam" id="3.40.640.10:FF:000027">
    <property type="entry name" value="Serine--pyruvate aminotransferase, mitochondrial"/>
    <property type="match status" value="1"/>
</dbReference>
<evidence type="ECO:0000256" key="3">
    <source>
        <dbReference type="ARBA" id="ARBA00022576"/>
    </source>
</evidence>
<dbReference type="EMBL" id="UINC01033838">
    <property type="protein sequence ID" value="SVB23740.1"/>
    <property type="molecule type" value="Genomic_DNA"/>
</dbReference>
<dbReference type="InterPro" id="IPR015422">
    <property type="entry name" value="PyrdxlP-dep_Trfase_small"/>
</dbReference>
<dbReference type="InterPro" id="IPR015421">
    <property type="entry name" value="PyrdxlP-dep_Trfase_major"/>
</dbReference>
<evidence type="ECO:0000256" key="5">
    <source>
        <dbReference type="ARBA" id="ARBA00022898"/>
    </source>
</evidence>
<dbReference type="PANTHER" id="PTHR21152:SF40">
    <property type="entry name" value="ALANINE--GLYOXYLATE AMINOTRANSFERASE"/>
    <property type="match status" value="1"/>
</dbReference>
<reference evidence="7" key="1">
    <citation type="submission" date="2018-05" db="EMBL/GenBank/DDBJ databases">
        <authorList>
            <person name="Lanie J.A."/>
            <person name="Ng W.-L."/>
            <person name="Kazmierczak K.M."/>
            <person name="Andrzejewski T.M."/>
            <person name="Davidsen T.M."/>
            <person name="Wayne K.J."/>
            <person name="Tettelin H."/>
            <person name="Glass J.I."/>
            <person name="Rusch D."/>
            <person name="Podicherti R."/>
            <person name="Tsui H.-C.T."/>
            <person name="Winkler M.E."/>
        </authorList>
    </citation>
    <scope>NUCLEOTIDE SEQUENCE</scope>
</reference>
<evidence type="ECO:0000256" key="2">
    <source>
        <dbReference type="ARBA" id="ARBA00009236"/>
    </source>
</evidence>
<comment type="similarity">
    <text evidence="2">Belongs to the class-V pyridoxal-phosphate-dependent aminotransferase family.</text>
</comment>
<protein>
    <recommendedName>
        <fullName evidence="6">Aminotransferase class V domain-containing protein</fullName>
    </recommendedName>
</protein>
<evidence type="ECO:0000259" key="6">
    <source>
        <dbReference type="Pfam" id="PF00266"/>
    </source>
</evidence>
<dbReference type="GO" id="GO:0005777">
    <property type="term" value="C:peroxisome"/>
    <property type="evidence" value="ECO:0007669"/>
    <property type="project" value="TreeGrafter"/>
</dbReference>
<dbReference type="Gene3D" id="3.40.640.10">
    <property type="entry name" value="Type I PLP-dependent aspartate aminotransferase-like (Major domain)"/>
    <property type="match status" value="1"/>
</dbReference>
<keyword evidence="4" id="KW-0808">Transferase</keyword>
<dbReference type="InterPro" id="IPR000192">
    <property type="entry name" value="Aminotrans_V_dom"/>
</dbReference>